<dbReference type="Pfam" id="PF01261">
    <property type="entry name" value="AP_endonuc_2"/>
    <property type="match status" value="1"/>
</dbReference>
<accession>A0A1H0S0S8</accession>
<dbReference type="STRING" id="930152.SAMN05216565_102485"/>
<evidence type="ECO:0000259" key="1">
    <source>
        <dbReference type="Pfam" id="PF01261"/>
    </source>
</evidence>
<dbReference type="InterPro" id="IPR050312">
    <property type="entry name" value="IolE/XylAMocC-like"/>
</dbReference>
<reference evidence="3" key="1">
    <citation type="submission" date="2016-10" db="EMBL/GenBank/DDBJ databases">
        <authorList>
            <person name="Varghese N."/>
            <person name="Submissions S."/>
        </authorList>
    </citation>
    <scope>NUCLEOTIDE SEQUENCE [LARGE SCALE GENOMIC DNA]</scope>
    <source>
        <strain evidence="3">IBRC-M10078</strain>
    </source>
</reference>
<evidence type="ECO:0000313" key="2">
    <source>
        <dbReference type="EMBL" id="SDP35360.1"/>
    </source>
</evidence>
<sequence length="282" mass="32543">MKLSICTISFRHHLYSMDQIAHWAKSKQFDEIELWGVHAKNLGLNSYYGKEWLNAYGLETSMISDYLPLEASIETMIKETQILSNIAKHWGTNKIRTFVGKKGSEQTTQQERSELLEKIRIICQKLYLEGQYLLVETHPNTLADTQASTIKLIQEIDHPALRINFDVLHVWESGVNPVEAMKELRPFISHFHLKNISSRNELSVFAPENVYAASGSREGMVPLFQGEVNYREFLTETVKTMEVHGSLEWFGHNVKDVLTSDGDEIRELINQLNVNKLYQFKI</sequence>
<dbReference type="OrthoDB" id="9815124at2"/>
<dbReference type="Gene3D" id="3.20.20.150">
    <property type="entry name" value="Divalent-metal-dependent TIM barrel enzymes"/>
    <property type="match status" value="1"/>
</dbReference>
<keyword evidence="3" id="KW-1185">Reference proteome</keyword>
<dbReference type="AlphaFoldDB" id="A0A1H0S0S8"/>
<dbReference type="SUPFAM" id="SSF51658">
    <property type="entry name" value="Xylose isomerase-like"/>
    <property type="match status" value="1"/>
</dbReference>
<name>A0A1H0S0S8_9BACI</name>
<evidence type="ECO:0000313" key="3">
    <source>
        <dbReference type="Proteomes" id="UP000199159"/>
    </source>
</evidence>
<dbReference type="EMBL" id="FNJU01000002">
    <property type="protein sequence ID" value="SDP35360.1"/>
    <property type="molecule type" value="Genomic_DNA"/>
</dbReference>
<proteinExistence type="predicted"/>
<protein>
    <submittedName>
        <fullName evidence="2">3-dehydroshikimate dehydratase</fullName>
    </submittedName>
</protein>
<dbReference type="Proteomes" id="UP000199159">
    <property type="component" value="Unassembled WGS sequence"/>
</dbReference>
<organism evidence="2 3">
    <name type="scientific">Litchfieldia salsa</name>
    <dbReference type="NCBI Taxonomy" id="930152"/>
    <lineage>
        <taxon>Bacteria</taxon>
        <taxon>Bacillati</taxon>
        <taxon>Bacillota</taxon>
        <taxon>Bacilli</taxon>
        <taxon>Bacillales</taxon>
        <taxon>Bacillaceae</taxon>
        <taxon>Litchfieldia</taxon>
    </lineage>
</organism>
<dbReference type="InterPro" id="IPR013022">
    <property type="entry name" value="Xyl_isomerase-like_TIM-brl"/>
</dbReference>
<dbReference type="PANTHER" id="PTHR12110">
    <property type="entry name" value="HYDROXYPYRUVATE ISOMERASE"/>
    <property type="match status" value="1"/>
</dbReference>
<gene>
    <name evidence="2" type="ORF">SAMN05216565_102485</name>
</gene>
<dbReference type="PANTHER" id="PTHR12110:SF21">
    <property type="entry name" value="XYLOSE ISOMERASE-LIKE TIM BARREL DOMAIN-CONTAINING PROTEIN"/>
    <property type="match status" value="1"/>
</dbReference>
<dbReference type="InterPro" id="IPR036237">
    <property type="entry name" value="Xyl_isomerase-like_sf"/>
</dbReference>
<feature type="domain" description="Xylose isomerase-like TIM barrel" evidence="1">
    <location>
        <begin position="49"/>
        <end position="260"/>
    </location>
</feature>
<dbReference type="RefSeq" id="WP_090851006.1">
    <property type="nucleotide sequence ID" value="NZ_FNJU01000002.1"/>
</dbReference>